<dbReference type="EMBL" id="LZSO01000014">
    <property type="protein sequence ID" value="OBB31539.1"/>
    <property type="molecule type" value="Genomic_DNA"/>
</dbReference>
<dbReference type="InterPro" id="IPR019587">
    <property type="entry name" value="Polyketide_cyclase/dehydratase"/>
</dbReference>
<sequence length="154" mass="17423">MLKSRTVNRYECVIWRRTTASPHTLFAIVSDGSRWSEWAAPLIPYSAWETRGPADDGGVGAIRAVGTRRKPTREMTTIHEPDRRHGYTMLADGPIRDYQAQVTFDEVADGTEVTWRGRYETRWRVVGLAYWLVLRVVLGTLARKLMAAAEKSAG</sequence>
<evidence type="ECO:0000256" key="1">
    <source>
        <dbReference type="SAM" id="Phobius"/>
    </source>
</evidence>
<comment type="caution">
    <text evidence="2">The sequence shown here is derived from an EMBL/GenBank/DDBJ whole genome shotgun (WGS) entry which is preliminary data.</text>
</comment>
<evidence type="ECO:0008006" key="4">
    <source>
        <dbReference type="Google" id="ProtNLM"/>
    </source>
</evidence>
<dbReference type="InterPro" id="IPR023393">
    <property type="entry name" value="START-like_dom_sf"/>
</dbReference>
<organism evidence="2 3">
    <name type="scientific">Mycolicibacterium peregrinum</name>
    <name type="common">Mycobacterium peregrinum</name>
    <dbReference type="NCBI Taxonomy" id="43304"/>
    <lineage>
        <taxon>Bacteria</taxon>
        <taxon>Bacillati</taxon>
        <taxon>Actinomycetota</taxon>
        <taxon>Actinomycetes</taxon>
        <taxon>Mycobacteriales</taxon>
        <taxon>Mycobacteriaceae</taxon>
        <taxon>Mycolicibacterium</taxon>
    </lineage>
</organism>
<evidence type="ECO:0000313" key="2">
    <source>
        <dbReference type="EMBL" id="OBB31539.1"/>
    </source>
</evidence>
<dbReference type="AlphaFoldDB" id="A0A1A0RCU1"/>
<gene>
    <name evidence="2" type="ORF">A5792_15135</name>
</gene>
<reference evidence="3" key="1">
    <citation type="submission" date="2016-06" db="EMBL/GenBank/DDBJ databases">
        <authorList>
            <person name="Sutton G."/>
            <person name="Brinkac L."/>
            <person name="Sanka R."/>
            <person name="Adams M."/>
            <person name="Lau E."/>
            <person name="Mehaffy C."/>
            <person name="Tameris M."/>
            <person name="Hatherill M."/>
            <person name="Hanekom W."/>
            <person name="Mahomed H."/>
            <person name="Mcshane H."/>
        </authorList>
    </citation>
    <scope>NUCLEOTIDE SEQUENCE [LARGE SCALE GENOMIC DNA]</scope>
    <source>
        <strain evidence="3">852002-51209_SCH5440388</strain>
    </source>
</reference>
<feature type="transmembrane region" description="Helical" evidence="1">
    <location>
        <begin position="125"/>
        <end position="142"/>
    </location>
</feature>
<proteinExistence type="predicted"/>
<keyword evidence="1" id="KW-0812">Transmembrane</keyword>
<protein>
    <recommendedName>
        <fullName evidence="4">SRPBCC family protein</fullName>
    </recommendedName>
</protein>
<keyword evidence="1" id="KW-1133">Transmembrane helix</keyword>
<accession>A0A1A0RCU1</accession>
<dbReference type="SUPFAM" id="SSF55961">
    <property type="entry name" value="Bet v1-like"/>
    <property type="match status" value="1"/>
</dbReference>
<keyword evidence="1" id="KW-0472">Membrane</keyword>
<name>A0A1A0RCU1_MYCPR</name>
<dbReference type="Pfam" id="PF10604">
    <property type="entry name" value="Polyketide_cyc2"/>
    <property type="match status" value="1"/>
</dbReference>
<dbReference type="Gene3D" id="3.30.530.20">
    <property type="match status" value="1"/>
</dbReference>
<dbReference type="STRING" id="43304.GCA_001403655_06145"/>
<dbReference type="Proteomes" id="UP000093902">
    <property type="component" value="Unassembled WGS sequence"/>
</dbReference>
<evidence type="ECO:0000313" key="3">
    <source>
        <dbReference type="Proteomes" id="UP000093902"/>
    </source>
</evidence>